<keyword evidence="4" id="KW-0249">Electron transport</keyword>
<feature type="transmembrane region" description="Helical" evidence="7">
    <location>
        <begin position="87"/>
        <end position="104"/>
    </location>
</feature>
<evidence type="ECO:0000256" key="3">
    <source>
        <dbReference type="ARBA" id="ARBA00022723"/>
    </source>
</evidence>
<keyword evidence="1" id="KW-0813">Transport</keyword>
<evidence type="ECO:0000256" key="1">
    <source>
        <dbReference type="ARBA" id="ARBA00022448"/>
    </source>
</evidence>
<feature type="transmembrane region" description="Helical" evidence="7">
    <location>
        <begin position="299"/>
        <end position="322"/>
    </location>
</feature>
<gene>
    <name evidence="9" type="primary">yccM_2</name>
    <name evidence="9" type="ORF">TBK1r_31080</name>
</gene>
<feature type="transmembrane region" description="Helical" evidence="7">
    <location>
        <begin position="58"/>
        <end position="80"/>
    </location>
</feature>
<dbReference type="SUPFAM" id="SSF46548">
    <property type="entry name" value="alpha-helical ferredoxin"/>
    <property type="match status" value="1"/>
</dbReference>
<keyword evidence="7" id="KW-1133">Transmembrane helix</keyword>
<keyword evidence="3" id="KW-0479">Metal-binding</keyword>
<feature type="domain" description="4Fe-4S ferredoxin-type" evidence="8">
    <location>
        <begin position="256"/>
        <end position="285"/>
    </location>
</feature>
<keyword evidence="10" id="KW-1185">Reference proteome</keyword>
<keyword evidence="7" id="KW-0812">Transmembrane</keyword>
<proteinExistence type="predicted"/>
<dbReference type="PROSITE" id="PS00198">
    <property type="entry name" value="4FE4S_FER_1"/>
    <property type="match status" value="2"/>
</dbReference>
<feature type="transmembrane region" description="Helical" evidence="7">
    <location>
        <begin position="177"/>
        <end position="198"/>
    </location>
</feature>
<evidence type="ECO:0000256" key="6">
    <source>
        <dbReference type="ARBA" id="ARBA00023014"/>
    </source>
</evidence>
<protein>
    <submittedName>
        <fullName evidence="9">Electron transport protein YccM</fullName>
    </submittedName>
</protein>
<reference evidence="9 10" key="1">
    <citation type="submission" date="2019-02" db="EMBL/GenBank/DDBJ databases">
        <title>Deep-cultivation of Planctomycetes and their phenomic and genomic characterization uncovers novel biology.</title>
        <authorList>
            <person name="Wiegand S."/>
            <person name="Jogler M."/>
            <person name="Boedeker C."/>
            <person name="Pinto D."/>
            <person name="Vollmers J."/>
            <person name="Rivas-Marin E."/>
            <person name="Kohn T."/>
            <person name="Peeters S.H."/>
            <person name="Heuer A."/>
            <person name="Rast P."/>
            <person name="Oberbeckmann S."/>
            <person name="Bunk B."/>
            <person name="Jeske O."/>
            <person name="Meyerdierks A."/>
            <person name="Storesund J.E."/>
            <person name="Kallscheuer N."/>
            <person name="Luecker S."/>
            <person name="Lage O.M."/>
            <person name="Pohl T."/>
            <person name="Merkel B.J."/>
            <person name="Hornburger P."/>
            <person name="Mueller R.-W."/>
            <person name="Bruemmer F."/>
            <person name="Labrenz M."/>
            <person name="Spormann A.M."/>
            <person name="Op den Camp H."/>
            <person name="Overmann J."/>
            <person name="Amann R."/>
            <person name="Jetten M.S.M."/>
            <person name="Mascher T."/>
            <person name="Medema M.H."/>
            <person name="Devos D.P."/>
            <person name="Kaster A.-K."/>
            <person name="Ovreas L."/>
            <person name="Rohde M."/>
            <person name="Galperin M.Y."/>
            <person name="Jogler C."/>
        </authorList>
    </citation>
    <scope>NUCLEOTIDE SEQUENCE [LARGE SCALE GENOMIC DNA]</scope>
    <source>
        <strain evidence="9 10">TBK1r</strain>
    </source>
</reference>
<evidence type="ECO:0000313" key="10">
    <source>
        <dbReference type="Proteomes" id="UP000318081"/>
    </source>
</evidence>
<dbReference type="Proteomes" id="UP000318081">
    <property type="component" value="Chromosome"/>
</dbReference>
<feature type="transmembrane region" description="Helical" evidence="7">
    <location>
        <begin position="124"/>
        <end position="157"/>
    </location>
</feature>
<dbReference type="PANTHER" id="PTHR30176:SF3">
    <property type="entry name" value="FERREDOXIN-TYPE PROTEIN NAPH"/>
    <property type="match status" value="1"/>
</dbReference>
<feature type="transmembrane region" description="Helical" evidence="7">
    <location>
        <begin position="218"/>
        <end position="237"/>
    </location>
</feature>
<dbReference type="Gene3D" id="3.30.70.20">
    <property type="match status" value="1"/>
</dbReference>
<evidence type="ECO:0000256" key="5">
    <source>
        <dbReference type="ARBA" id="ARBA00023004"/>
    </source>
</evidence>
<evidence type="ECO:0000259" key="8">
    <source>
        <dbReference type="PROSITE" id="PS51379"/>
    </source>
</evidence>
<feature type="domain" description="4Fe-4S ferredoxin-type" evidence="8">
    <location>
        <begin position="405"/>
        <end position="434"/>
    </location>
</feature>
<keyword evidence="5" id="KW-0408">Iron</keyword>
<dbReference type="InterPro" id="IPR017896">
    <property type="entry name" value="4Fe4S_Fe-S-bd"/>
</dbReference>
<dbReference type="RefSeq" id="WP_145212040.1">
    <property type="nucleotide sequence ID" value="NZ_CP036432.1"/>
</dbReference>
<dbReference type="PANTHER" id="PTHR30176">
    <property type="entry name" value="FERREDOXIN-TYPE PROTEIN NAPH"/>
    <property type="match status" value="1"/>
</dbReference>
<dbReference type="SUPFAM" id="SSF54862">
    <property type="entry name" value="4Fe-4S ferredoxins"/>
    <property type="match status" value="1"/>
</dbReference>
<feature type="transmembrane region" description="Helical" evidence="7">
    <location>
        <begin position="376"/>
        <end position="396"/>
    </location>
</feature>
<evidence type="ECO:0000313" key="9">
    <source>
        <dbReference type="EMBL" id="QDV84163.1"/>
    </source>
</evidence>
<dbReference type="Pfam" id="PF12801">
    <property type="entry name" value="Fer4_5"/>
    <property type="match status" value="2"/>
</dbReference>
<dbReference type="PROSITE" id="PS51379">
    <property type="entry name" value="4FE4S_FER_2"/>
    <property type="match status" value="2"/>
</dbReference>
<dbReference type="EMBL" id="CP036432">
    <property type="protein sequence ID" value="QDV84163.1"/>
    <property type="molecule type" value="Genomic_DNA"/>
</dbReference>
<accession>A0ABX5XQ80</accession>
<keyword evidence="6" id="KW-0411">Iron-sulfur</keyword>
<dbReference type="InterPro" id="IPR017900">
    <property type="entry name" value="4Fe4S_Fe_S_CS"/>
</dbReference>
<evidence type="ECO:0000256" key="7">
    <source>
        <dbReference type="SAM" id="Phobius"/>
    </source>
</evidence>
<keyword evidence="2" id="KW-0004">4Fe-4S</keyword>
<evidence type="ECO:0000256" key="4">
    <source>
        <dbReference type="ARBA" id="ARBA00022982"/>
    </source>
</evidence>
<name>A0ABX5XQ80_9BACT</name>
<sequence>MNRIFRLRVAALLVVALVGGVLMGGVMADESSDLMFPVPEFSDHPIPTASVPEVQGEVAPLLDVAILFVALCLASYFTLVSRSRRNVLLLTIASLLWFGFWRQGCVCPVGATQNVALAIFDPTYVVPLTVVAFFVLPLVFTLFFGRTFCASVCPLGAMQELLAVRSIRVPRWLDHSLGLVAYIYLGAAVIFAATKTGFIICRYDPFIPFFRLGANTDMLLFGSSILLISVFVGRPYCRYLCPYGAILRVLSCFSKWRLSIPPDTCINCQLCEDVCPYGAIHPPTVTQSPERRRKGKRRLVTALMVAPVVVLGFWWLGTALAVPLSQWHPESRLAEQVRLEELGVAASTTEASDAFRGSGRSVEQLYQSALSRRNDFVTLGGLLGAWTGLVIGFKLIHLSVRRRRDDYQADRAGCVSCGRCYWYCPVEKVRLGLISDVSEALPDGQLPTGPLVQLTVGGKKS</sequence>
<organism evidence="9 10">
    <name type="scientific">Stieleria magnilauensis</name>
    <dbReference type="NCBI Taxonomy" id="2527963"/>
    <lineage>
        <taxon>Bacteria</taxon>
        <taxon>Pseudomonadati</taxon>
        <taxon>Planctomycetota</taxon>
        <taxon>Planctomycetia</taxon>
        <taxon>Pirellulales</taxon>
        <taxon>Pirellulaceae</taxon>
        <taxon>Stieleria</taxon>
    </lineage>
</organism>
<evidence type="ECO:0000256" key="2">
    <source>
        <dbReference type="ARBA" id="ARBA00022485"/>
    </source>
</evidence>
<dbReference type="InterPro" id="IPR051684">
    <property type="entry name" value="Electron_Trans/Redox"/>
</dbReference>
<keyword evidence="7" id="KW-0472">Membrane</keyword>